<proteinExistence type="predicted"/>
<evidence type="ECO:0000313" key="2">
    <source>
        <dbReference type="Proteomes" id="UP001205357"/>
    </source>
</evidence>
<reference evidence="1 2" key="1">
    <citation type="submission" date="2022-04" db="EMBL/GenBank/DDBJ databases">
        <title>Proposal of a three novel species of Scandinavium, Scandinavium hiltneri, Scandinavium manionii, Scandinavium tedordense.</title>
        <authorList>
            <person name="Maddock D.W."/>
            <person name="Brady C.L."/>
            <person name="Denman S."/>
            <person name="Arnold D."/>
        </authorList>
    </citation>
    <scope>NUCLEOTIDE SEQUENCE [LARGE SCALE GENOMIC DNA]</scope>
    <source>
        <strain evidence="1 2">H11S7</strain>
    </source>
</reference>
<comment type="caution">
    <text evidence="1">The sequence shown here is derived from an EMBL/GenBank/DDBJ whole genome shotgun (WGS) entry which is preliminary data.</text>
</comment>
<dbReference type="Proteomes" id="UP001205357">
    <property type="component" value="Unassembled WGS sequence"/>
</dbReference>
<dbReference type="EMBL" id="JALIGE010000076">
    <property type="protein sequence ID" value="MCS2163922.1"/>
    <property type="molecule type" value="Genomic_DNA"/>
</dbReference>
<name>A0ABT2E7Z9_9ENTR</name>
<keyword evidence="2" id="KW-1185">Reference proteome</keyword>
<sequence length="142" mass="15558">MHTPNNPPDTPPKSVTDLATIYTTLTPLTAYYPEAETGTLHAFDSYGIVLKDITGSAINSLSAELTPSGPATFQLAKSMVSMDFNDAWNIITQTVVLYNGAVSDINIPEIDNTLLPLFAEKILILQPVSESYFSCRLYFNYS</sequence>
<evidence type="ECO:0000313" key="1">
    <source>
        <dbReference type="EMBL" id="MCS2163922.1"/>
    </source>
</evidence>
<dbReference type="RefSeq" id="WP_258990456.1">
    <property type="nucleotide sequence ID" value="NZ_JALIGE010000076.1"/>
</dbReference>
<accession>A0ABT2E7Z9</accession>
<protein>
    <submittedName>
        <fullName evidence="1">Uncharacterized protein</fullName>
    </submittedName>
</protein>
<gene>
    <name evidence="1" type="ORF">MUU47_22885</name>
</gene>
<organism evidence="1 2">
    <name type="scientific">Scandinavium hiltneri</name>
    <dbReference type="NCBI Taxonomy" id="2926519"/>
    <lineage>
        <taxon>Bacteria</taxon>
        <taxon>Pseudomonadati</taxon>
        <taxon>Pseudomonadota</taxon>
        <taxon>Gammaproteobacteria</taxon>
        <taxon>Enterobacterales</taxon>
        <taxon>Enterobacteriaceae</taxon>
        <taxon>Scandinavium</taxon>
    </lineage>
</organism>